<protein>
    <recommendedName>
        <fullName evidence="4">FLYWCH-type domain-containing protein</fullName>
    </recommendedName>
</protein>
<accession>A0A6G0YLH2</accession>
<evidence type="ECO:0000256" key="1">
    <source>
        <dbReference type="ARBA" id="ARBA00022723"/>
    </source>
</evidence>
<dbReference type="GO" id="GO:0008270">
    <property type="term" value="F:zinc ion binding"/>
    <property type="evidence" value="ECO:0007669"/>
    <property type="project" value="UniProtKB-KW"/>
</dbReference>
<keyword evidence="3" id="KW-0862">Zinc</keyword>
<reference evidence="5 6" key="1">
    <citation type="submission" date="2019-08" db="EMBL/GenBank/DDBJ databases">
        <title>Whole genome of Aphis craccivora.</title>
        <authorList>
            <person name="Voronova N.V."/>
            <person name="Shulinski R.S."/>
            <person name="Bandarenka Y.V."/>
            <person name="Zhorov D.G."/>
            <person name="Warner D."/>
        </authorList>
    </citation>
    <scope>NUCLEOTIDE SEQUENCE [LARGE SCALE GENOMIC DNA]</scope>
    <source>
        <strain evidence="5">180601</strain>
        <tissue evidence="5">Whole Body</tissue>
    </source>
</reference>
<evidence type="ECO:0000256" key="2">
    <source>
        <dbReference type="ARBA" id="ARBA00022771"/>
    </source>
</evidence>
<proteinExistence type="predicted"/>
<gene>
    <name evidence="5" type="ORF">FWK35_00013495</name>
</gene>
<dbReference type="Gene3D" id="2.20.25.240">
    <property type="match status" value="1"/>
</dbReference>
<evidence type="ECO:0000313" key="5">
    <source>
        <dbReference type="EMBL" id="KAF0757980.1"/>
    </source>
</evidence>
<dbReference type="Pfam" id="PF04500">
    <property type="entry name" value="FLYWCH"/>
    <property type="match status" value="1"/>
</dbReference>
<name>A0A6G0YLH2_APHCR</name>
<evidence type="ECO:0000313" key="6">
    <source>
        <dbReference type="Proteomes" id="UP000478052"/>
    </source>
</evidence>
<evidence type="ECO:0000256" key="3">
    <source>
        <dbReference type="ARBA" id="ARBA00022833"/>
    </source>
</evidence>
<dbReference type="OrthoDB" id="6159439at2759"/>
<keyword evidence="6" id="KW-1185">Reference proteome</keyword>
<feature type="domain" description="FLYWCH-type" evidence="4">
    <location>
        <begin position="6"/>
        <end position="64"/>
    </location>
</feature>
<dbReference type="InterPro" id="IPR007588">
    <property type="entry name" value="Znf_FLYWCH"/>
</dbReference>
<organism evidence="5 6">
    <name type="scientific">Aphis craccivora</name>
    <name type="common">Cowpea aphid</name>
    <dbReference type="NCBI Taxonomy" id="307492"/>
    <lineage>
        <taxon>Eukaryota</taxon>
        <taxon>Metazoa</taxon>
        <taxon>Ecdysozoa</taxon>
        <taxon>Arthropoda</taxon>
        <taxon>Hexapoda</taxon>
        <taxon>Insecta</taxon>
        <taxon>Pterygota</taxon>
        <taxon>Neoptera</taxon>
        <taxon>Paraneoptera</taxon>
        <taxon>Hemiptera</taxon>
        <taxon>Sternorrhyncha</taxon>
        <taxon>Aphidomorpha</taxon>
        <taxon>Aphidoidea</taxon>
        <taxon>Aphididae</taxon>
        <taxon>Aphidini</taxon>
        <taxon>Aphis</taxon>
        <taxon>Aphis</taxon>
    </lineage>
</organism>
<comment type="caution">
    <text evidence="5">The sequence shown here is derived from an EMBL/GenBank/DDBJ whole genome shotgun (WGS) entry which is preliminary data.</text>
</comment>
<keyword evidence="1" id="KW-0479">Metal-binding</keyword>
<sequence length="139" mass="16498">MEIQIIMSEKGKELVFLGNFKYCFVRKRKDGYIKWVCTDKNCTASIVTTTDKTSLLQSTGEHNHLINSRQKIERHIFRENCKRKADDNISTRPIKIIRNELIKHNPMTDIRYSDIQSVRKAIYDKRRKMSHHSTKRCLN</sequence>
<dbReference type="Proteomes" id="UP000478052">
    <property type="component" value="Unassembled WGS sequence"/>
</dbReference>
<evidence type="ECO:0000259" key="4">
    <source>
        <dbReference type="Pfam" id="PF04500"/>
    </source>
</evidence>
<dbReference type="EMBL" id="VUJU01003416">
    <property type="protein sequence ID" value="KAF0757980.1"/>
    <property type="molecule type" value="Genomic_DNA"/>
</dbReference>
<keyword evidence="2" id="KW-0863">Zinc-finger</keyword>
<dbReference type="AlphaFoldDB" id="A0A6G0YLH2"/>